<dbReference type="Proteomes" id="UP000315010">
    <property type="component" value="Unassembled WGS sequence"/>
</dbReference>
<organism evidence="1 2">
    <name type="scientific">Novipirellula herctigrandis</name>
    <dbReference type="NCBI Taxonomy" id="2527986"/>
    <lineage>
        <taxon>Bacteria</taxon>
        <taxon>Pseudomonadati</taxon>
        <taxon>Planctomycetota</taxon>
        <taxon>Planctomycetia</taxon>
        <taxon>Pirellulales</taxon>
        <taxon>Pirellulaceae</taxon>
        <taxon>Novipirellula</taxon>
    </lineage>
</organism>
<protein>
    <submittedName>
        <fullName evidence="1">Uncharacterized protein</fullName>
    </submittedName>
</protein>
<evidence type="ECO:0000313" key="2">
    <source>
        <dbReference type="Proteomes" id="UP000315010"/>
    </source>
</evidence>
<dbReference type="AlphaFoldDB" id="A0A5C5YNG7"/>
<reference evidence="1 2" key="1">
    <citation type="submission" date="2019-02" db="EMBL/GenBank/DDBJ databases">
        <title>Deep-cultivation of Planctomycetes and their phenomic and genomic characterization uncovers novel biology.</title>
        <authorList>
            <person name="Wiegand S."/>
            <person name="Jogler M."/>
            <person name="Boedeker C."/>
            <person name="Pinto D."/>
            <person name="Vollmers J."/>
            <person name="Rivas-Marin E."/>
            <person name="Kohn T."/>
            <person name="Peeters S.H."/>
            <person name="Heuer A."/>
            <person name="Rast P."/>
            <person name="Oberbeckmann S."/>
            <person name="Bunk B."/>
            <person name="Jeske O."/>
            <person name="Meyerdierks A."/>
            <person name="Storesund J.E."/>
            <person name="Kallscheuer N."/>
            <person name="Luecker S."/>
            <person name="Lage O.M."/>
            <person name="Pohl T."/>
            <person name="Merkel B.J."/>
            <person name="Hornburger P."/>
            <person name="Mueller R.-W."/>
            <person name="Bruemmer F."/>
            <person name="Labrenz M."/>
            <person name="Spormann A.M."/>
            <person name="Op Den Camp H."/>
            <person name="Overmann J."/>
            <person name="Amann R."/>
            <person name="Jetten M.S.M."/>
            <person name="Mascher T."/>
            <person name="Medema M.H."/>
            <person name="Devos D.P."/>
            <person name="Kaster A.-K."/>
            <person name="Ovreas L."/>
            <person name="Rohde M."/>
            <person name="Galperin M.Y."/>
            <person name="Jogler C."/>
        </authorList>
    </citation>
    <scope>NUCLEOTIDE SEQUENCE [LARGE SCALE GENOMIC DNA]</scope>
    <source>
        <strain evidence="1 2">CA13</strain>
    </source>
</reference>
<comment type="caution">
    <text evidence="1">The sequence shown here is derived from an EMBL/GenBank/DDBJ whole genome shotgun (WGS) entry which is preliminary data.</text>
</comment>
<proteinExistence type="predicted"/>
<dbReference type="EMBL" id="SJPJ01000002">
    <property type="protein sequence ID" value="TWT76481.1"/>
    <property type="molecule type" value="Genomic_DNA"/>
</dbReference>
<accession>A0A5C5YNG7</accession>
<evidence type="ECO:0000313" key="1">
    <source>
        <dbReference type="EMBL" id="TWT76481.1"/>
    </source>
</evidence>
<keyword evidence="2" id="KW-1185">Reference proteome</keyword>
<sequence>MPPMSPCLLCVACTANCGANQGYEKYLLIFCLNDHTGGFRRVMPSDSKNPVVPLRSERRLTRFVTKGLVATVRRDCDVKGRIGPKGTRLFGWLNAPSVYKFHASSKPHRSGLGSNISRPPLLHSMLQPLSQNRSCPQPPHRLAVQVFALRCGQCFGRGSQESP</sequence>
<name>A0A5C5YNG7_9BACT</name>
<gene>
    <name evidence="1" type="ORF">CA13_69750</name>
</gene>